<accession>A0A438J9S0</accession>
<gene>
    <name evidence="1" type="primary">VvCHDp000001_907</name>
    <name evidence="1" type="ORF">CK203_027326</name>
</gene>
<dbReference type="EMBL" id="QGNW01000055">
    <property type="protein sequence ID" value="RVX05715.1"/>
    <property type="molecule type" value="Genomic_DNA"/>
</dbReference>
<dbReference type="PANTHER" id="PTHR33116">
    <property type="entry name" value="REVERSE TRANSCRIPTASE ZINC-BINDING DOMAIN-CONTAINING PROTEIN-RELATED-RELATED"/>
    <property type="match status" value="1"/>
</dbReference>
<dbReference type="AlphaFoldDB" id="A0A438J9S0"/>
<proteinExistence type="predicted"/>
<dbReference type="PANTHER" id="PTHR33116:SF78">
    <property type="entry name" value="OS12G0587133 PROTEIN"/>
    <property type="match status" value="1"/>
</dbReference>
<evidence type="ECO:0000313" key="2">
    <source>
        <dbReference type="Proteomes" id="UP000288805"/>
    </source>
</evidence>
<dbReference type="Proteomes" id="UP000288805">
    <property type="component" value="Unassembled WGS sequence"/>
</dbReference>
<organism evidence="1 2">
    <name type="scientific">Vitis vinifera</name>
    <name type="common">Grape</name>
    <dbReference type="NCBI Taxonomy" id="29760"/>
    <lineage>
        <taxon>Eukaryota</taxon>
        <taxon>Viridiplantae</taxon>
        <taxon>Streptophyta</taxon>
        <taxon>Embryophyta</taxon>
        <taxon>Tracheophyta</taxon>
        <taxon>Spermatophyta</taxon>
        <taxon>Magnoliopsida</taxon>
        <taxon>eudicotyledons</taxon>
        <taxon>Gunneridae</taxon>
        <taxon>Pentapetalae</taxon>
        <taxon>rosids</taxon>
        <taxon>Vitales</taxon>
        <taxon>Vitaceae</taxon>
        <taxon>Viteae</taxon>
        <taxon>Vitis</taxon>
    </lineage>
</organism>
<protein>
    <submittedName>
        <fullName evidence="1">Putative ribonuclease H protein</fullName>
    </submittedName>
</protein>
<evidence type="ECO:0000313" key="1">
    <source>
        <dbReference type="EMBL" id="RVX05715.1"/>
    </source>
</evidence>
<comment type="caution">
    <text evidence="1">The sequence shown here is derived from an EMBL/GenBank/DDBJ whole genome shotgun (WGS) entry which is preliminary data.</text>
</comment>
<reference evidence="1 2" key="1">
    <citation type="journal article" date="2018" name="PLoS Genet.">
        <title>Population sequencing reveals clonal diversity and ancestral inbreeding in the grapevine cultivar Chardonnay.</title>
        <authorList>
            <person name="Roach M.J."/>
            <person name="Johnson D.L."/>
            <person name="Bohlmann J."/>
            <person name="van Vuuren H.J."/>
            <person name="Jones S.J."/>
            <person name="Pretorius I.S."/>
            <person name="Schmidt S.A."/>
            <person name="Borneman A.R."/>
        </authorList>
    </citation>
    <scope>NUCLEOTIDE SEQUENCE [LARGE SCALE GENOMIC DNA]</scope>
    <source>
        <strain evidence="2">cv. Chardonnay</strain>
        <tissue evidence="1">Leaf</tissue>
    </source>
</reference>
<name>A0A438J9S0_VITVI</name>
<sequence>MMALRKEKLEEHLSRLRTNLCKSTLSGINISNDQTTRPASLLDYVVSKWPLTYLGLPLRRNPNSFSFWEPVLDRVSSKLDGWKKAFLSLGGRITLIQSSLTHIPSYFLSLFKIPISIALRIEKLQRDFLWSRSGEGKRDHLASWDIVYRPKEFGGLGCGKITLRNQAFLQKWLWKYPLESFALWHQVILSIYGTHPNGWDANNIVRWSHRCPWKDVIFRRNPTNVEIKDLERLMSLLSHVHLTPILDRKLGFRHL</sequence>